<dbReference type="GO" id="GO:0000160">
    <property type="term" value="P:phosphorelay signal transduction system"/>
    <property type="evidence" value="ECO:0007669"/>
    <property type="project" value="InterPro"/>
</dbReference>
<protein>
    <submittedName>
        <fullName evidence="4">Response regulator</fullName>
    </submittedName>
</protein>
<dbReference type="Pfam" id="PF00072">
    <property type="entry name" value="Response_reg"/>
    <property type="match status" value="1"/>
</dbReference>
<dbReference type="PANTHER" id="PTHR44591:SF25">
    <property type="entry name" value="CHEMOTAXIS TWO-COMPONENT RESPONSE REGULATOR"/>
    <property type="match status" value="1"/>
</dbReference>
<dbReference type="EMBL" id="BOPV01000001">
    <property type="protein sequence ID" value="GIL40869.1"/>
    <property type="molecule type" value="Genomic_DNA"/>
</dbReference>
<keyword evidence="1 2" id="KW-0597">Phosphoprotein</keyword>
<evidence type="ECO:0000259" key="3">
    <source>
        <dbReference type="PROSITE" id="PS50110"/>
    </source>
</evidence>
<accession>A0A8S8XG14</accession>
<dbReference type="InterPro" id="IPR001789">
    <property type="entry name" value="Sig_transdc_resp-reg_receiver"/>
</dbReference>
<dbReference type="Proteomes" id="UP000681075">
    <property type="component" value="Unassembled WGS sequence"/>
</dbReference>
<keyword evidence="5" id="KW-1185">Reference proteome</keyword>
<dbReference type="Gene3D" id="3.40.50.2300">
    <property type="match status" value="1"/>
</dbReference>
<name>A0A8S8XG14_9PROT</name>
<dbReference type="SMART" id="SM00448">
    <property type="entry name" value="REC"/>
    <property type="match status" value="1"/>
</dbReference>
<dbReference type="SUPFAM" id="SSF52172">
    <property type="entry name" value="CheY-like"/>
    <property type="match status" value="1"/>
</dbReference>
<comment type="caution">
    <text evidence="4">The sequence shown here is derived from an EMBL/GenBank/DDBJ whole genome shotgun (WGS) entry which is preliminary data.</text>
</comment>
<dbReference type="PROSITE" id="PS50110">
    <property type="entry name" value="RESPONSE_REGULATORY"/>
    <property type="match status" value="1"/>
</dbReference>
<feature type="domain" description="Response regulatory" evidence="3">
    <location>
        <begin position="4"/>
        <end position="121"/>
    </location>
</feature>
<evidence type="ECO:0000313" key="5">
    <source>
        <dbReference type="Proteomes" id="UP000681075"/>
    </source>
</evidence>
<dbReference type="AlphaFoldDB" id="A0A8S8XG14"/>
<proteinExistence type="predicted"/>
<reference evidence="4" key="1">
    <citation type="submission" date="2021-02" db="EMBL/GenBank/DDBJ databases">
        <title>Genome sequence of Rhodospirillales sp. strain TMPK1 isolated from soil.</title>
        <authorList>
            <person name="Nakai R."/>
            <person name="Kusada H."/>
            <person name="Tamaki H."/>
        </authorList>
    </citation>
    <scope>NUCLEOTIDE SEQUENCE</scope>
    <source>
        <strain evidence="4">TMPK1</strain>
    </source>
</reference>
<dbReference type="PANTHER" id="PTHR44591">
    <property type="entry name" value="STRESS RESPONSE REGULATOR PROTEIN 1"/>
    <property type="match status" value="1"/>
</dbReference>
<dbReference type="InterPro" id="IPR011006">
    <property type="entry name" value="CheY-like_superfamily"/>
</dbReference>
<dbReference type="InterPro" id="IPR050595">
    <property type="entry name" value="Bact_response_regulator"/>
</dbReference>
<organism evidence="4 5">
    <name type="scientific">Roseiterribacter gracilis</name>
    <dbReference type="NCBI Taxonomy" id="2812848"/>
    <lineage>
        <taxon>Bacteria</taxon>
        <taxon>Pseudomonadati</taxon>
        <taxon>Pseudomonadota</taxon>
        <taxon>Alphaproteobacteria</taxon>
        <taxon>Rhodospirillales</taxon>
        <taxon>Roseiterribacteraceae</taxon>
        <taxon>Roseiterribacter</taxon>
    </lineage>
</organism>
<evidence type="ECO:0000313" key="4">
    <source>
        <dbReference type="EMBL" id="GIL40869.1"/>
    </source>
</evidence>
<evidence type="ECO:0000256" key="1">
    <source>
        <dbReference type="ARBA" id="ARBA00022553"/>
    </source>
</evidence>
<dbReference type="RefSeq" id="WP_420244099.1">
    <property type="nucleotide sequence ID" value="NZ_BOPV01000001.1"/>
</dbReference>
<gene>
    <name evidence="4" type="ORF">TMPK1_31060</name>
</gene>
<sequence>MTKRVLIIDDANLVRMYYRDALQRAGYETAEAMNGLEALEYLLAQPADLLIVDVNMPTMDGLTFLRALRRQALPLAATPALVTSTEAAQVDINAARAAGANFYLVKPIAQDLFLRYVALLCGGAPQGASR</sequence>
<evidence type="ECO:0000256" key="2">
    <source>
        <dbReference type="PROSITE-ProRule" id="PRU00169"/>
    </source>
</evidence>
<feature type="modified residue" description="4-aspartylphosphate" evidence="2">
    <location>
        <position position="53"/>
    </location>
</feature>